<comment type="caution">
    <text evidence="4">The sequence shown here is derived from an EMBL/GenBank/DDBJ whole genome shotgun (WGS) entry which is preliminary data.</text>
</comment>
<feature type="domain" description="Transmembrane protein 127 transmembrane region" evidence="3">
    <location>
        <begin position="139"/>
        <end position="251"/>
    </location>
</feature>
<keyword evidence="2 4" id="KW-0812">Transmembrane</keyword>
<feature type="transmembrane region" description="Helical" evidence="2">
    <location>
        <begin position="58"/>
        <end position="76"/>
    </location>
</feature>
<dbReference type="EMBL" id="NEDP02005569">
    <property type="protein sequence ID" value="OWF38285.1"/>
    <property type="molecule type" value="Genomic_DNA"/>
</dbReference>
<keyword evidence="5" id="KW-1185">Reference proteome</keyword>
<evidence type="ECO:0000256" key="1">
    <source>
        <dbReference type="SAM" id="MobiDB-lite"/>
    </source>
</evidence>
<feature type="compositionally biased region" description="Basic residues" evidence="1">
    <location>
        <begin position="22"/>
        <end position="42"/>
    </location>
</feature>
<organism evidence="4 5">
    <name type="scientific">Mizuhopecten yessoensis</name>
    <name type="common">Japanese scallop</name>
    <name type="synonym">Patinopecten yessoensis</name>
    <dbReference type="NCBI Taxonomy" id="6573"/>
    <lineage>
        <taxon>Eukaryota</taxon>
        <taxon>Metazoa</taxon>
        <taxon>Spiralia</taxon>
        <taxon>Lophotrochozoa</taxon>
        <taxon>Mollusca</taxon>
        <taxon>Bivalvia</taxon>
        <taxon>Autobranchia</taxon>
        <taxon>Pteriomorphia</taxon>
        <taxon>Pectinida</taxon>
        <taxon>Pectinoidea</taxon>
        <taxon>Pectinidae</taxon>
        <taxon>Mizuhopecten</taxon>
    </lineage>
</organism>
<keyword evidence="2" id="KW-0472">Membrane</keyword>
<dbReference type="GO" id="GO:0016020">
    <property type="term" value="C:membrane"/>
    <property type="evidence" value="ECO:0007669"/>
    <property type="project" value="TreeGrafter"/>
</dbReference>
<dbReference type="GO" id="GO:0032007">
    <property type="term" value="P:negative regulation of TOR signaling"/>
    <property type="evidence" value="ECO:0007669"/>
    <property type="project" value="InterPro"/>
</dbReference>
<feature type="region of interest" description="Disordered" evidence="1">
    <location>
        <begin position="1"/>
        <end position="42"/>
    </location>
</feature>
<accession>A0A210PP59</accession>
<gene>
    <name evidence="4" type="ORF">KP79_PYT17211</name>
</gene>
<proteinExistence type="predicted"/>
<keyword evidence="2" id="KW-1133">Transmembrane helix</keyword>
<sequence length="296" mass="32981">MPRSSRSRESGSRRSRSSSGRSRGRHREHHHHRHGHHSINSHLRQLYRFRQKQKEKNFKAASCSMIAIVVLCTALSEPRWVSLKGGGCTIGDVQSTVTTHLDHLGAYQFFYPGKFYAADENEQSLYQYGPSPTDYMHNCVTYRAVVLMKVIITFTFIAMACSLGGFLLDLIGPSRRALKILRRNAILNIIAVIMCVIINMFCYWLTAEVQALQKHTKVHIGSKVNVNFDISFFLVAAAGAVGVLATGLNCLRRYPAYDDSPSEALLDDFDGMEGLLAPEPDASPLANIPPPPAYTP</sequence>
<feature type="transmembrane region" description="Helical" evidence="2">
    <location>
        <begin position="184"/>
        <end position="206"/>
    </location>
</feature>
<evidence type="ECO:0000313" key="4">
    <source>
        <dbReference type="EMBL" id="OWF38285.1"/>
    </source>
</evidence>
<dbReference type="AlphaFoldDB" id="A0A210PP59"/>
<reference evidence="4 5" key="1">
    <citation type="journal article" date="2017" name="Nat. Ecol. Evol.">
        <title>Scallop genome provides insights into evolution of bilaterian karyotype and development.</title>
        <authorList>
            <person name="Wang S."/>
            <person name="Zhang J."/>
            <person name="Jiao W."/>
            <person name="Li J."/>
            <person name="Xun X."/>
            <person name="Sun Y."/>
            <person name="Guo X."/>
            <person name="Huan P."/>
            <person name="Dong B."/>
            <person name="Zhang L."/>
            <person name="Hu X."/>
            <person name="Sun X."/>
            <person name="Wang J."/>
            <person name="Zhao C."/>
            <person name="Wang Y."/>
            <person name="Wang D."/>
            <person name="Huang X."/>
            <person name="Wang R."/>
            <person name="Lv J."/>
            <person name="Li Y."/>
            <person name="Zhang Z."/>
            <person name="Liu B."/>
            <person name="Lu W."/>
            <person name="Hui Y."/>
            <person name="Liang J."/>
            <person name="Zhou Z."/>
            <person name="Hou R."/>
            <person name="Li X."/>
            <person name="Liu Y."/>
            <person name="Li H."/>
            <person name="Ning X."/>
            <person name="Lin Y."/>
            <person name="Zhao L."/>
            <person name="Xing Q."/>
            <person name="Dou J."/>
            <person name="Li Y."/>
            <person name="Mao J."/>
            <person name="Guo H."/>
            <person name="Dou H."/>
            <person name="Li T."/>
            <person name="Mu C."/>
            <person name="Jiang W."/>
            <person name="Fu Q."/>
            <person name="Fu X."/>
            <person name="Miao Y."/>
            <person name="Liu J."/>
            <person name="Yu Q."/>
            <person name="Li R."/>
            <person name="Liao H."/>
            <person name="Li X."/>
            <person name="Kong Y."/>
            <person name="Jiang Z."/>
            <person name="Chourrout D."/>
            <person name="Li R."/>
            <person name="Bao Z."/>
        </authorList>
    </citation>
    <scope>NUCLEOTIDE SEQUENCE [LARGE SCALE GENOMIC DNA]</scope>
    <source>
        <strain evidence="4 5">PY_sf001</strain>
    </source>
</reference>
<dbReference type="PANTHER" id="PTHR28358">
    <property type="entry name" value="TRANSMEMBRANE PROTEIN 127"/>
    <property type="match status" value="1"/>
</dbReference>
<name>A0A210PP59_MIZYE</name>
<feature type="compositionally biased region" description="Pro residues" evidence="1">
    <location>
        <begin position="287"/>
        <end position="296"/>
    </location>
</feature>
<protein>
    <submittedName>
        <fullName evidence="4">Transmembrane protein 127</fullName>
    </submittedName>
</protein>
<dbReference type="Gene3D" id="1.20.140.150">
    <property type="match status" value="1"/>
</dbReference>
<feature type="compositionally biased region" description="Basic and acidic residues" evidence="1">
    <location>
        <begin position="1"/>
        <end position="12"/>
    </location>
</feature>
<dbReference type="InterPro" id="IPR046795">
    <property type="entry name" value="TMEM127_TM"/>
</dbReference>
<feature type="transmembrane region" description="Helical" evidence="2">
    <location>
        <begin position="150"/>
        <end position="172"/>
    </location>
</feature>
<dbReference type="Proteomes" id="UP000242188">
    <property type="component" value="Unassembled WGS sequence"/>
</dbReference>
<dbReference type="Pfam" id="PF20517">
    <property type="entry name" value="TMEM127"/>
    <property type="match status" value="1"/>
</dbReference>
<evidence type="ECO:0000256" key="2">
    <source>
        <dbReference type="SAM" id="Phobius"/>
    </source>
</evidence>
<dbReference type="InterPro" id="IPR033331">
    <property type="entry name" value="TMEM127"/>
</dbReference>
<feature type="region of interest" description="Disordered" evidence="1">
    <location>
        <begin position="272"/>
        <end position="296"/>
    </location>
</feature>
<evidence type="ECO:0000259" key="3">
    <source>
        <dbReference type="Pfam" id="PF20517"/>
    </source>
</evidence>
<dbReference type="GO" id="GO:0008285">
    <property type="term" value="P:negative regulation of cell population proliferation"/>
    <property type="evidence" value="ECO:0007669"/>
    <property type="project" value="InterPro"/>
</dbReference>
<dbReference type="STRING" id="6573.A0A210PP59"/>
<feature type="transmembrane region" description="Helical" evidence="2">
    <location>
        <begin position="230"/>
        <end position="251"/>
    </location>
</feature>
<dbReference type="OrthoDB" id="10030622at2759"/>
<evidence type="ECO:0000313" key="5">
    <source>
        <dbReference type="Proteomes" id="UP000242188"/>
    </source>
</evidence>
<dbReference type="PANTHER" id="PTHR28358:SF1">
    <property type="entry name" value="TRANSMEMBRANE PROTEIN 127"/>
    <property type="match status" value="1"/>
</dbReference>